<dbReference type="RefSeq" id="WP_231440111.1">
    <property type="nucleotide sequence ID" value="NZ_JAJOMB010000003.1"/>
</dbReference>
<dbReference type="EMBL" id="JAJOMB010000003">
    <property type="protein sequence ID" value="MCD5310935.1"/>
    <property type="molecule type" value="Genomic_DNA"/>
</dbReference>
<evidence type="ECO:0000313" key="1">
    <source>
        <dbReference type="EMBL" id="MCD5310935.1"/>
    </source>
</evidence>
<comment type="caution">
    <text evidence="1">The sequence shown here is derived from an EMBL/GenBank/DDBJ whole genome shotgun (WGS) entry which is preliminary data.</text>
</comment>
<gene>
    <name evidence="1" type="ORF">LR394_08510</name>
</gene>
<dbReference type="Proteomes" id="UP001138997">
    <property type="component" value="Unassembled WGS sequence"/>
</dbReference>
<keyword evidence="2" id="KW-1185">Reference proteome</keyword>
<evidence type="ECO:0000313" key="2">
    <source>
        <dbReference type="Proteomes" id="UP001138997"/>
    </source>
</evidence>
<reference evidence="1" key="1">
    <citation type="submission" date="2021-11" db="EMBL/GenBank/DDBJ databases">
        <title>Streptomyces corallinus and Kineosporia corallina sp. nov., two new coral-derived marine actinobacteria.</title>
        <authorList>
            <person name="Buangrab K."/>
            <person name="Sutthacheep M."/>
            <person name="Yeemin T."/>
            <person name="Harunari E."/>
            <person name="Igarashi Y."/>
            <person name="Sripreechasak P."/>
            <person name="Kanchanasin P."/>
            <person name="Tanasupawat S."/>
            <person name="Phongsopitanun W."/>
        </authorList>
    </citation>
    <scope>NUCLEOTIDE SEQUENCE</scope>
    <source>
        <strain evidence="1">JCM 31032</strain>
    </source>
</reference>
<organism evidence="1 2">
    <name type="scientific">Kineosporia babensis</name>
    <dbReference type="NCBI Taxonomy" id="499548"/>
    <lineage>
        <taxon>Bacteria</taxon>
        <taxon>Bacillati</taxon>
        <taxon>Actinomycetota</taxon>
        <taxon>Actinomycetes</taxon>
        <taxon>Kineosporiales</taxon>
        <taxon>Kineosporiaceae</taxon>
        <taxon>Kineosporia</taxon>
    </lineage>
</organism>
<proteinExistence type="predicted"/>
<sequence>MVANEGRHPKEHGVTSEYLALVDEGVFSLLAVAAEHCVKPQFAVEGVSTPRGHAKGGFVKPRDLAGLGIVFGWVLGAYPDAVVVAPDSHGQGLLRSYPDALVTAAERRGGLDRPAGSSALLRHARSSWDVTLNAEKQARWQVAS</sequence>
<accession>A0A9X1NC19</accession>
<dbReference type="AlphaFoldDB" id="A0A9X1NC19"/>
<protein>
    <submittedName>
        <fullName evidence="1">Uncharacterized protein</fullName>
    </submittedName>
</protein>
<name>A0A9X1NC19_9ACTN</name>